<sequence>MIYFIRNVLFETVIIFIIFKGMNTIGISPVIEPKPCLNSIIDCPIFLQGTLIDKDMIYKDEAFRHFLWRKANDISDEEFREADPVAQRYILFLQNFIGFHNSKLGNTIRKAGTDNNIEIVQINVKGLTISKADIIYKLFLDADVLAIQETHVPESEANRLRIDDFHMMNYIGHRSHGLATYINEIK</sequence>
<dbReference type="Gene3D" id="3.60.10.10">
    <property type="entry name" value="Endonuclease/exonuclease/phosphatase"/>
    <property type="match status" value="1"/>
</dbReference>
<keyword evidence="2" id="KW-1185">Reference proteome</keyword>
<evidence type="ECO:0000313" key="1">
    <source>
        <dbReference type="EMBL" id="VVC41947.1"/>
    </source>
</evidence>
<gene>
    <name evidence="1" type="ORF">CINCED_3A003428</name>
</gene>
<proteinExistence type="predicted"/>
<keyword evidence="1" id="KW-0540">Nuclease</keyword>
<keyword evidence="1" id="KW-0378">Hydrolase</keyword>
<name>A0A5E4NDY9_9HEMI</name>
<dbReference type="GO" id="GO:0004519">
    <property type="term" value="F:endonuclease activity"/>
    <property type="evidence" value="ECO:0007669"/>
    <property type="project" value="UniProtKB-KW"/>
</dbReference>
<protein>
    <submittedName>
        <fullName evidence="1">Endonuclease/exonuclease/phosphatase</fullName>
    </submittedName>
</protein>
<dbReference type="EMBL" id="CABPRJ010001932">
    <property type="protein sequence ID" value="VVC41947.1"/>
    <property type="molecule type" value="Genomic_DNA"/>
</dbReference>
<organism evidence="1 2">
    <name type="scientific">Cinara cedri</name>
    <dbReference type="NCBI Taxonomy" id="506608"/>
    <lineage>
        <taxon>Eukaryota</taxon>
        <taxon>Metazoa</taxon>
        <taxon>Ecdysozoa</taxon>
        <taxon>Arthropoda</taxon>
        <taxon>Hexapoda</taxon>
        <taxon>Insecta</taxon>
        <taxon>Pterygota</taxon>
        <taxon>Neoptera</taxon>
        <taxon>Paraneoptera</taxon>
        <taxon>Hemiptera</taxon>
        <taxon>Sternorrhyncha</taxon>
        <taxon>Aphidomorpha</taxon>
        <taxon>Aphidoidea</taxon>
        <taxon>Aphididae</taxon>
        <taxon>Lachninae</taxon>
        <taxon>Cinara</taxon>
    </lineage>
</organism>
<dbReference type="Proteomes" id="UP000325440">
    <property type="component" value="Unassembled WGS sequence"/>
</dbReference>
<evidence type="ECO:0000313" key="2">
    <source>
        <dbReference type="Proteomes" id="UP000325440"/>
    </source>
</evidence>
<keyword evidence="1" id="KW-0255">Endonuclease</keyword>
<dbReference type="InterPro" id="IPR036691">
    <property type="entry name" value="Endo/exonu/phosph_ase_sf"/>
</dbReference>
<dbReference type="SUPFAM" id="SSF56219">
    <property type="entry name" value="DNase I-like"/>
    <property type="match status" value="1"/>
</dbReference>
<keyword evidence="1" id="KW-0269">Exonuclease</keyword>
<dbReference type="AlphaFoldDB" id="A0A5E4NDY9"/>
<reference evidence="1 2" key="1">
    <citation type="submission" date="2019-08" db="EMBL/GenBank/DDBJ databases">
        <authorList>
            <person name="Alioto T."/>
            <person name="Alioto T."/>
            <person name="Gomez Garrido J."/>
        </authorList>
    </citation>
    <scope>NUCLEOTIDE SEQUENCE [LARGE SCALE GENOMIC DNA]</scope>
</reference>
<accession>A0A5E4NDY9</accession>
<dbReference type="GO" id="GO:0004527">
    <property type="term" value="F:exonuclease activity"/>
    <property type="evidence" value="ECO:0007669"/>
    <property type="project" value="UniProtKB-KW"/>
</dbReference>
<dbReference type="OrthoDB" id="409048at2759"/>